<organism evidence="1 2">
    <name type="scientific">Dermacoccus abyssi</name>
    <dbReference type="NCBI Taxonomy" id="322596"/>
    <lineage>
        <taxon>Bacteria</taxon>
        <taxon>Bacillati</taxon>
        <taxon>Actinomycetota</taxon>
        <taxon>Actinomycetes</taxon>
        <taxon>Micrococcales</taxon>
        <taxon>Dermacoccaceae</taxon>
        <taxon>Dermacoccus</taxon>
    </lineage>
</organism>
<comment type="caution">
    <text evidence="1">The sequence shown here is derived from an EMBL/GenBank/DDBJ whole genome shotgun (WGS) entry which is preliminary data.</text>
</comment>
<dbReference type="Pfam" id="PF10117">
    <property type="entry name" value="McrBC"/>
    <property type="match status" value="1"/>
</dbReference>
<dbReference type="RefSeq" id="WP_118913102.1">
    <property type="nucleotide sequence ID" value="NZ_CBCRVH010000004.1"/>
</dbReference>
<evidence type="ECO:0008006" key="3">
    <source>
        <dbReference type="Google" id="ProtNLM"/>
    </source>
</evidence>
<dbReference type="InterPro" id="IPR019292">
    <property type="entry name" value="McrC"/>
</dbReference>
<reference evidence="1 2" key="1">
    <citation type="submission" date="2018-08" db="EMBL/GenBank/DDBJ databases">
        <title>Whole genome sequence analysis of Dermacoccus abyssi bacteria isolated from Deep Mariana trench Micromonospora spp reveals genes involved in the environmental adaptation and production of secondary metabolites.</title>
        <authorList>
            <person name="Abdel-Mageed W.M."/>
            <person name="Lehri B."/>
            <person name="Nouioui I."/>
            <person name="Goodfellow I."/>
            <person name="Jaspars M."/>
            <person name="Karlyshev A."/>
        </authorList>
    </citation>
    <scope>NUCLEOTIDE SEQUENCE [LARGE SCALE GENOMIC DNA]</scope>
    <source>
        <strain evidence="1 2">MT1.1</strain>
    </source>
</reference>
<dbReference type="Proteomes" id="UP000285376">
    <property type="component" value="Unassembled WGS sequence"/>
</dbReference>
<dbReference type="AlphaFoldDB" id="A0A417Z716"/>
<evidence type="ECO:0000313" key="1">
    <source>
        <dbReference type="EMBL" id="RHW46424.1"/>
    </source>
</evidence>
<protein>
    <recommendedName>
        <fullName evidence="3">5-methylcytosine-specific restriction enzyme subunit McrC</fullName>
    </recommendedName>
</protein>
<accession>A0A417Z716</accession>
<name>A0A417Z716_9MICO</name>
<sequence>MTEAVAGEQVKTVVVGEHARSAPVRLSAEGRSALFAVADDKVKVLATADPQTVVLETTSWVGSISVPGLQIRITPAAPMHSLFAMLAGLGDEVVWGQGTSGFASDELLDGSALAVLRAIEAATRRGLLHGYQSRQEPLATIRGRLLVEEIARRPWTAAQPECRYDDFTADIEENRVLAAAVRVILTGHGLSPPTRRRAVELLARFEGVGSPSAAERAPDIVITRLNEHYEQALDLARLALDGFAIRHEEGVQQAHAFLLDVEYVFLRFVAGELRSRLWPGLRVEQTEQLAPGESSGVQANADVLVSGPRGPVLVLGTCYHLGTPDAVTSDVTARALQRSAMPPSFGAMTGTRSRGAAASAMTAIANDAATFFPVVVQASSLGLANALVVYAHAARRPASRIRMPGTGTVVHARHIDLEQTWPEIQQQLDSLANTVRRLAT</sequence>
<proteinExistence type="predicted"/>
<evidence type="ECO:0000313" key="2">
    <source>
        <dbReference type="Proteomes" id="UP000285376"/>
    </source>
</evidence>
<dbReference type="EMBL" id="QWLM01000005">
    <property type="protein sequence ID" value="RHW46424.1"/>
    <property type="molecule type" value="Genomic_DNA"/>
</dbReference>
<dbReference type="PANTHER" id="PTHR38733:SF1">
    <property type="entry name" value="TYPE IV METHYL-DIRECTED RESTRICTION ENZYME ECOKMCRBC"/>
    <property type="match status" value="1"/>
</dbReference>
<dbReference type="PANTHER" id="PTHR38733">
    <property type="entry name" value="PROTEIN MCRC"/>
    <property type="match status" value="1"/>
</dbReference>
<gene>
    <name evidence="1" type="ORF">D1832_06250</name>
</gene>